<dbReference type="PANTHER" id="PTHR43695">
    <property type="entry name" value="PUTATIVE (AFU_ORTHOLOGUE AFUA_2G17250)-RELATED"/>
    <property type="match status" value="1"/>
</dbReference>
<organism evidence="4 5">
    <name type="scientific">Auraticoccus cholistanensis</name>
    <dbReference type="NCBI Taxonomy" id="2656650"/>
    <lineage>
        <taxon>Bacteria</taxon>
        <taxon>Bacillati</taxon>
        <taxon>Actinomycetota</taxon>
        <taxon>Actinomycetes</taxon>
        <taxon>Propionibacteriales</taxon>
        <taxon>Propionibacteriaceae</taxon>
        <taxon>Auraticoccus</taxon>
    </lineage>
</organism>
<sequence>MSGWGPHLGAPLNRRLTEAAVRAGEPVRTVAVLNTARGGATTESHRQEGLWAALLAELRPQDVVLLQFGHNDSKAEHLAARTGYTTNLERAGEEVLQRGGRPVLCTPVARRRFVEGRLVDTHGDYPGAVRELAGRRGWPCLDLARSTTELYARLGEEGSRALFTHFGRGEHPLYPDGCADDTHFSFDGAVAVAELVAEELAGLWTAAGWSRPAA</sequence>
<evidence type="ECO:0000256" key="2">
    <source>
        <dbReference type="ARBA" id="ARBA00022801"/>
    </source>
</evidence>
<feature type="domain" description="SGNH hydrolase-type esterase" evidence="3">
    <location>
        <begin position="3"/>
        <end position="188"/>
    </location>
</feature>
<dbReference type="Gene3D" id="3.40.50.1110">
    <property type="entry name" value="SGNH hydrolase"/>
    <property type="match status" value="1"/>
</dbReference>
<keyword evidence="5" id="KW-1185">Reference proteome</keyword>
<dbReference type="Pfam" id="PF13472">
    <property type="entry name" value="Lipase_GDSL_2"/>
    <property type="match status" value="1"/>
</dbReference>
<protein>
    <submittedName>
        <fullName evidence="4">GDSL family lipase</fullName>
    </submittedName>
</protein>
<evidence type="ECO:0000313" key="5">
    <source>
        <dbReference type="Proteomes" id="UP000435304"/>
    </source>
</evidence>
<reference evidence="4 5" key="1">
    <citation type="submission" date="2019-12" db="EMBL/GenBank/DDBJ databases">
        <title>Auraticoccus cholistani sp. nov., an actinomycete isolated from soil of Cholistan desert.</title>
        <authorList>
            <person name="Cheema M.T."/>
        </authorList>
    </citation>
    <scope>NUCLEOTIDE SEQUENCE [LARGE SCALE GENOMIC DNA]</scope>
    <source>
        <strain evidence="4 5">F435</strain>
    </source>
</reference>
<gene>
    <name evidence="4" type="ORF">GC722_05065</name>
</gene>
<evidence type="ECO:0000259" key="3">
    <source>
        <dbReference type="Pfam" id="PF13472"/>
    </source>
</evidence>
<keyword evidence="2" id="KW-0378">Hydrolase</keyword>
<dbReference type="EMBL" id="WPCU01000004">
    <property type="protein sequence ID" value="MVA75402.1"/>
    <property type="molecule type" value="Genomic_DNA"/>
</dbReference>
<dbReference type="PANTHER" id="PTHR43695:SF1">
    <property type="entry name" value="RHAMNOGALACTURONAN ACETYLESTERASE"/>
    <property type="match status" value="1"/>
</dbReference>
<dbReference type="InterPro" id="IPR013830">
    <property type="entry name" value="SGNH_hydro"/>
</dbReference>
<dbReference type="AlphaFoldDB" id="A0A6A9UUT6"/>
<proteinExistence type="inferred from homology"/>
<dbReference type="SUPFAM" id="SSF52266">
    <property type="entry name" value="SGNH hydrolase"/>
    <property type="match status" value="1"/>
</dbReference>
<dbReference type="Proteomes" id="UP000435304">
    <property type="component" value="Unassembled WGS sequence"/>
</dbReference>
<comment type="caution">
    <text evidence="4">The sequence shown here is derived from an EMBL/GenBank/DDBJ whole genome shotgun (WGS) entry which is preliminary data.</text>
</comment>
<evidence type="ECO:0000313" key="4">
    <source>
        <dbReference type="EMBL" id="MVA75402.1"/>
    </source>
</evidence>
<name>A0A6A9UUT6_9ACTN</name>
<dbReference type="InterPro" id="IPR036514">
    <property type="entry name" value="SGNH_hydro_sf"/>
</dbReference>
<dbReference type="InterPro" id="IPR037459">
    <property type="entry name" value="RhgT-like"/>
</dbReference>
<dbReference type="GO" id="GO:0016787">
    <property type="term" value="F:hydrolase activity"/>
    <property type="evidence" value="ECO:0007669"/>
    <property type="project" value="UniProtKB-KW"/>
</dbReference>
<evidence type="ECO:0000256" key="1">
    <source>
        <dbReference type="ARBA" id="ARBA00008668"/>
    </source>
</evidence>
<comment type="similarity">
    <text evidence="1">Belongs to the 'GDSL' lipolytic enzyme family.</text>
</comment>
<accession>A0A6A9UUT6</accession>